<dbReference type="PANTHER" id="PTHR42894">
    <property type="entry name" value="N-(5'-PHOSPHORIBOSYL)ANTHRANILATE ISOMERASE"/>
    <property type="match status" value="1"/>
</dbReference>
<evidence type="ECO:0000256" key="6">
    <source>
        <dbReference type="ARBA" id="ARBA00022822"/>
    </source>
</evidence>
<evidence type="ECO:0000313" key="11">
    <source>
        <dbReference type="EMBL" id="ADC89113.1"/>
    </source>
</evidence>
<keyword evidence="12" id="KW-1185">Reference proteome</keyword>
<dbReference type="UniPathway" id="UPA00035">
    <property type="reaction ID" value="UER00042"/>
</dbReference>
<dbReference type="eggNOG" id="COG0135">
    <property type="taxonomic scope" value="Bacteria"/>
</dbReference>
<keyword evidence="5 9" id="KW-0028">Amino-acid biosynthesis</keyword>
<keyword evidence="8 9" id="KW-0413">Isomerase</keyword>
<dbReference type="STRING" id="638303.Thal_0479"/>
<dbReference type="Proteomes" id="UP000002043">
    <property type="component" value="Chromosome"/>
</dbReference>
<organism evidence="11 12">
    <name type="scientific">Thermocrinis albus (strain DSM 14484 / JCM 11386 / HI 11/12)</name>
    <dbReference type="NCBI Taxonomy" id="638303"/>
    <lineage>
        <taxon>Bacteria</taxon>
        <taxon>Pseudomonadati</taxon>
        <taxon>Aquificota</taxon>
        <taxon>Aquificia</taxon>
        <taxon>Aquificales</taxon>
        <taxon>Aquificaceae</taxon>
        <taxon>Thermocrinis</taxon>
    </lineage>
</organism>
<name>D3SPM6_THEAH</name>
<gene>
    <name evidence="9" type="primary">trpF</name>
    <name evidence="11" type="ordered locus">Thal_0479</name>
</gene>
<comment type="catalytic activity">
    <reaction evidence="1 9">
        <text>N-(5-phospho-beta-D-ribosyl)anthranilate = 1-(2-carboxyphenylamino)-1-deoxy-D-ribulose 5-phosphate</text>
        <dbReference type="Rhea" id="RHEA:21540"/>
        <dbReference type="ChEBI" id="CHEBI:18277"/>
        <dbReference type="ChEBI" id="CHEBI:58613"/>
        <dbReference type="EC" id="5.3.1.24"/>
    </reaction>
</comment>
<dbReference type="HOGENOM" id="CLU_076364_2_0_0"/>
<dbReference type="Pfam" id="PF00697">
    <property type="entry name" value="PRAI"/>
    <property type="match status" value="1"/>
</dbReference>
<dbReference type="EMBL" id="CP001931">
    <property type="protein sequence ID" value="ADC89113.1"/>
    <property type="molecule type" value="Genomic_DNA"/>
</dbReference>
<dbReference type="OrthoDB" id="9786954at2"/>
<evidence type="ECO:0000313" key="12">
    <source>
        <dbReference type="Proteomes" id="UP000002043"/>
    </source>
</evidence>
<keyword evidence="6 9" id="KW-0822">Tryptophan biosynthesis</keyword>
<comment type="pathway">
    <text evidence="2 9">Amino-acid biosynthesis; L-tryptophan biosynthesis; L-tryptophan from chorismate: step 3/5.</text>
</comment>
<dbReference type="InterPro" id="IPR001240">
    <property type="entry name" value="PRAI_dom"/>
</dbReference>
<dbReference type="SUPFAM" id="SSF51366">
    <property type="entry name" value="Ribulose-phoshate binding barrel"/>
    <property type="match status" value="1"/>
</dbReference>
<dbReference type="AlphaFoldDB" id="D3SPM6"/>
<evidence type="ECO:0000256" key="7">
    <source>
        <dbReference type="ARBA" id="ARBA00023141"/>
    </source>
</evidence>
<dbReference type="KEGG" id="tal:Thal_0479"/>
<protein>
    <recommendedName>
        <fullName evidence="4 9">N-(5'-phosphoribosyl)anthranilate isomerase</fullName>
        <shortName evidence="9">PRAI</shortName>
        <ecNumber evidence="3 9">5.3.1.24</ecNumber>
    </recommendedName>
</protein>
<evidence type="ECO:0000256" key="8">
    <source>
        <dbReference type="ARBA" id="ARBA00023235"/>
    </source>
</evidence>
<accession>D3SPM6</accession>
<dbReference type="InterPro" id="IPR044643">
    <property type="entry name" value="TrpF_fam"/>
</dbReference>
<dbReference type="Gene3D" id="3.20.20.70">
    <property type="entry name" value="Aldolase class I"/>
    <property type="match status" value="1"/>
</dbReference>
<proteinExistence type="inferred from homology"/>
<feature type="domain" description="N-(5'phosphoribosyl) anthranilate isomerase (PRAI)" evidence="10">
    <location>
        <begin position="8"/>
        <end position="199"/>
    </location>
</feature>
<dbReference type="GO" id="GO:0004640">
    <property type="term" value="F:phosphoribosylanthranilate isomerase activity"/>
    <property type="evidence" value="ECO:0007669"/>
    <property type="project" value="UniProtKB-UniRule"/>
</dbReference>
<evidence type="ECO:0000256" key="9">
    <source>
        <dbReference type="HAMAP-Rule" id="MF_00135"/>
    </source>
</evidence>
<dbReference type="RefSeq" id="WP_012991520.1">
    <property type="nucleotide sequence ID" value="NC_013894.1"/>
</dbReference>
<dbReference type="InterPro" id="IPR011060">
    <property type="entry name" value="RibuloseP-bd_barrel"/>
</dbReference>
<dbReference type="PANTHER" id="PTHR42894:SF1">
    <property type="entry name" value="N-(5'-PHOSPHORIBOSYL)ANTHRANILATE ISOMERASE"/>
    <property type="match status" value="1"/>
</dbReference>
<evidence type="ECO:0000256" key="5">
    <source>
        <dbReference type="ARBA" id="ARBA00022605"/>
    </source>
</evidence>
<evidence type="ECO:0000256" key="1">
    <source>
        <dbReference type="ARBA" id="ARBA00001164"/>
    </source>
</evidence>
<evidence type="ECO:0000256" key="2">
    <source>
        <dbReference type="ARBA" id="ARBA00004664"/>
    </source>
</evidence>
<dbReference type="GO" id="GO:0000162">
    <property type="term" value="P:L-tryptophan biosynthetic process"/>
    <property type="evidence" value="ECO:0007669"/>
    <property type="project" value="UniProtKB-UniRule"/>
</dbReference>
<reference evidence="12" key="1">
    <citation type="journal article" date="2010" name="Stand. Genomic Sci.">
        <title>Complete genome sequence of Thermocrinis albus type strain (HI 11/12T).</title>
        <authorList>
            <person name="Wirth R."/>
            <person name="Sikorski J."/>
            <person name="Brambilla E."/>
            <person name="Misra M."/>
            <person name="Lapidus A."/>
            <person name="Copeland A."/>
            <person name="Nolan M."/>
            <person name="Lucas S."/>
            <person name="Chen F."/>
            <person name="Tice H."/>
            <person name="Cheng J.F."/>
            <person name="Han C."/>
            <person name="Detter J.C."/>
            <person name="Tapia R."/>
            <person name="Bruce D."/>
            <person name="Goodwin L."/>
            <person name="Pitluck S."/>
            <person name="Pati A."/>
            <person name="Anderson I."/>
            <person name="Ivanova N."/>
            <person name="Mavromatis K."/>
            <person name="Mikhailova N."/>
            <person name="Chen A."/>
            <person name="Palaniappan K."/>
            <person name="Bilek Y."/>
            <person name="Hader T."/>
            <person name="Land M."/>
            <person name="Hauser L."/>
            <person name="Chang Y.J."/>
            <person name="Jeffries C.D."/>
            <person name="Tindall B.J."/>
            <person name="Rohde M."/>
            <person name="Goker M."/>
            <person name="Bristow J."/>
            <person name="Eisen J.A."/>
            <person name="Markowitz V."/>
            <person name="Hugenholtz P."/>
            <person name="Kyrpides N.C."/>
            <person name="Klenk H.P."/>
        </authorList>
    </citation>
    <scope>NUCLEOTIDE SEQUENCE [LARGE SCALE GENOMIC DNA]</scope>
    <source>
        <strain evidence="12">DSM 14484 / JCM 11386 / HI 11/12</strain>
    </source>
</reference>
<evidence type="ECO:0000259" key="10">
    <source>
        <dbReference type="Pfam" id="PF00697"/>
    </source>
</evidence>
<sequence>MERKVKVKFCGLTREEDVVKARELCVSYVGFVMYPKSPRYVSKERLKELITIAGDVLKVAVVVNLPYEDLRELLDMGVDLLQLHGDEDPSIAFRVGMDRVIKAFRVKDGLRVDPVWREAHAVLLDTHKEGTYGGTGETFNWDVAVSLVRQGYRIILSGGLTPQNVGEAIKKVKPYGVDVSSGIELSPGVKDHKKMEEFCHAVENP</sequence>
<dbReference type="CDD" id="cd00405">
    <property type="entry name" value="PRAI"/>
    <property type="match status" value="1"/>
</dbReference>
<evidence type="ECO:0000256" key="3">
    <source>
        <dbReference type="ARBA" id="ARBA00012572"/>
    </source>
</evidence>
<evidence type="ECO:0000256" key="4">
    <source>
        <dbReference type="ARBA" id="ARBA00022272"/>
    </source>
</evidence>
<dbReference type="EC" id="5.3.1.24" evidence="3 9"/>
<dbReference type="HAMAP" id="MF_00135">
    <property type="entry name" value="PRAI"/>
    <property type="match status" value="1"/>
</dbReference>
<keyword evidence="7 9" id="KW-0057">Aromatic amino acid biosynthesis</keyword>
<comment type="similarity">
    <text evidence="9">Belongs to the TrpF family.</text>
</comment>
<dbReference type="InterPro" id="IPR013785">
    <property type="entry name" value="Aldolase_TIM"/>
</dbReference>